<reference evidence="1" key="1">
    <citation type="submission" date="2020-03" db="EMBL/GenBank/DDBJ databases">
        <authorList>
            <person name="Weist P."/>
        </authorList>
    </citation>
    <scope>NUCLEOTIDE SEQUENCE</scope>
</reference>
<dbReference type="Proteomes" id="UP001153269">
    <property type="component" value="Unassembled WGS sequence"/>
</dbReference>
<evidence type="ECO:0000313" key="1">
    <source>
        <dbReference type="EMBL" id="CAB1432259.1"/>
    </source>
</evidence>
<comment type="caution">
    <text evidence="1">The sequence shown here is derived from an EMBL/GenBank/DDBJ whole genome shotgun (WGS) entry which is preliminary data.</text>
</comment>
<organism evidence="1 2">
    <name type="scientific">Pleuronectes platessa</name>
    <name type="common">European plaice</name>
    <dbReference type="NCBI Taxonomy" id="8262"/>
    <lineage>
        <taxon>Eukaryota</taxon>
        <taxon>Metazoa</taxon>
        <taxon>Chordata</taxon>
        <taxon>Craniata</taxon>
        <taxon>Vertebrata</taxon>
        <taxon>Euteleostomi</taxon>
        <taxon>Actinopterygii</taxon>
        <taxon>Neopterygii</taxon>
        <taxon>Teleostei</taxon>
        <taxon>Neoteleostei</taxon>
        <taxon>Acanthomorphata</taxon>
        <taxon>Carangaria</taxon>
        <taxon>Pleuronectiformes</taxon>
        <taxon>Pleuronectoidei</taxon>
        <taxon>Pleuronectidae</taxon>
        <taxon>Pleuronectes</taxon>
    </lineage>
</organism>
<protein>
    <submittedName>
        <fullName evidence="1">Uncharacterized protein</fullName>
    </submittedName>
</protein>
<gene>
    <name evidence="1" type="ORF">PLEPLA_LOCUS20316</name>
</gene>
<accession>A0A9N7YPW2</accession>
<dbReference type="EMBL" id="CADEAL010001423">
    <property type="protein sequence ID" value="CAB1432259.1"/>
    <property type="molecule type" value="Genomic_DNA"/>
</dbReference>
<keyword evidence="2" id="KW-1185">Reference proteome</keyword>
<dbReference type="AlphaFoldDB" id="A0A9N7YPW2"/>
<proteinExistence type="predicted"/>
<sequence length="142" mass="15793">MPTTRRTEVRGIITWIKPRTRGPEFVYSSPGISSTSTYWKTIPGLFSYCVLRPCRISSRAQEPGFLQDQSSLFNRCSRRVVSDGNQFVIHPDQADNHGTVYFTMDQADNLRPGTSLLSPGSADNLGQSIITRIKPTNLGPVC</sequence>
<evidence type="ECO:0000313" key="2">
    <source>
        <dbReference type="Proteomes" id="UP001153269"/>
    </source>
</evidence>
<name>A0A9N7YPW2_PLEPL</name>